<evidence type="ECO:0000313" key="3">
    <source>
        <dbReference type="Proteomes" id="UP000799766"/>
    </source>
</evidence>
<reference evidence="2" key="1">
    <citation type="journal article" date="2020" name="Stud. Mycol.">
        <title>101 Dothideomycetes genomes: a test case for predicting lifestyles and emergence of pathogens.</title>
        <authorList>
            <person name="Haridas S."/>
            <person name="Albert R."/>
            <person name="Binder M."/>
            <person name="Bloem J."/>
            <person name="Labutti K."/>
            <person name="Salamov A."/>
            <person name="Andreopoulos B."/>
            <person name="Baker S."/>
            <person name="Barry K."/>
            <person name="Bills G."/>
            <person name="Bluhm B."/>
            <person name="Cannon C."/>
            <person name="Castanera R."/>
            <person name="Culley D."/>
            <person name="Daum C."/>
            <person name="Ezra D."/>
            <person name="Gonzalez J."/>
            <person name="Henrissat B."/>
            <person name="Kuo A."/>
            <person name="Liang C."/>
            <person name="Lipzen A."/>
            <person name="Lutzoni F."/>
            <person name="Magnuson J."/>
            <person name="Mondo S."/>
            <person name="Nolan M."/>
            <person name="Ohm R."/>
            <person name="Pangilinan J."/>
            <person name="Park H.-J."/>
            <person name="Ramirez L."/>
            <person name="Alfaro M."/>
            <person name="Sun H."/>
            <person name="Tritt A."/>
            <person name="Yoshinaga Y."/>
            <person name="Zwiers L.-H."/>
            <person name="Turgeon B."/>
            <person name="Goodwin S."/>
            <person name="Spatafora J."/>
            <person name="Crous P."/>
            <person name="Grigoriev I."/>
        </authorList>
    </citation>
    <scope>NUCLEOTIDE SEQUENCE</scope>
    <source>
        <strain evidence="2">ATCC 16933</strain>
    </source>
</reference>
<gene>
    <name evidence="2" type="ORF">BDY21DRAFT_345024</name>
</gene>
<evidence type="ECO:0000313" key="2">
    <source>
        <dbReference type="EMBL" id="KAF2457131.1"/>
    </source>
</evidence>
<dbReference type="Proteomes" id="UP000799766">
    <property type="component" value="Unassembled WGS sequence"/>
</dbReference>
<protein>
    <submittedName>
        <fullName evidence="2">Uncharacterized protein</fullName>
    </submittedName>
</protein>
<name>A0A6A6NZG0_9PEZI</name>
<dbReference type="AlphaFoldDB" id="A0A6A6NZG0"/>
<sequence length="161" mass="17882">MASATAGNGSARRGAYAPARKAGIMNAPAVASDGAATVILTNEDEDDQLVSRDERGRYRIEVPAVSVMPPVTVERELEDERQRERRLLQTYRRHLDDTTHALHASHRASRGPASSPRAEHARRRLVMQVEALRESLRARLEATVETLAEDEWIFRDAAEGS</sequence>
<keyword evidence="3" id="KW-1185">Reference proteome</keyword>
<feature type="region of interest" description="Disordered" evidence="1">
    <location>
        <begin position="93"/>
        <end position="121"/>
    </location>
</feature>
<evidence type="ECO:0000256" key="1">
    <source>
        <dbReference type="SAM" id="MobiDB-lite"/>
    </source>
</evidence>
<proteinExistence type="predicted"/>
<accession>A0A6A6NZG0</accession>
<dbReference type="EMBL" id="MU001681">
    <property type="protein sequence ID" value="KAF2457131.1"/>
    <property type="molecule type" value="Genomic_DNA"/>
</dbReference>
<organism evidence="2 3">
    <name type="scientific">Lineolata rhizophorae</name>
    <dbReference type="NCBI Taxonomy" id="578093"/>
    <lineage>
        <taxon>Eukaryota</taxon>
        <taxon>Fungi</taxon>
        <taxon>Dikarya</taxon>
        <taxon>Ascomycota</taxon>
        <taxon>Pezizomycotina</taxon>
        <taxon>Dothideomycetes</taxon>
        <taxon>Dothideomycetes incertae sedis</taxon>
        <taxon>Lineolatales</taxon>
        <taxon>Lineolataceae</taxon>
        <taxon>Lineolata</taxon>
    </lineage>
</organism>